<dbReference type="GO" id="GO:0008083">
    <property type="term" value="F:growth factor activity"/>
    <property type="evidence" value="ECO:0007669"/>
    <property type="project" value="UniProtKB-KW"/>
</dbReference>
<keyword evidence="7" id="KW-0325">Glycoprotein</keyword>
<evidence type="ECO:0000256" key="8">
    <source>
        <dbReference type="RuleBase" id="RU000354"/>
    </source>
</evidence>
<dbReference type="Pfam" id="PF00019">
    <property type="entry name" value="TGF_beta"/>
    <property type="match status" value="1"/>
</dbReference>
<dbReference type="InterPro" id="IPR017948">
    <property type="entry name" value="TGFb_CS"/>
</dbReference>
<sequence>MDVLKAAAVLLCYVACLLEPDLVRVEAAALSSRHRLTSQAKGAESASRSAPGARKVSVGTAHHHHHHHHQHHHSQQQQQQHRAGATAGTGAHHDHEFRWSGHNVSVVPHEYMLSLYKTLSVASAGKDISANTITSFVDRGEDGSSVRRQRYSFDLTTLSRQDDLISSEFRVLRRAPEEPREPPAWVTSCPSSSSCAQPPPVHVSWLLDSRAVDLLDKKLPSWEVFDVKAAVERVYNDTSVTSLCLDLEVSSENSRIVMEGRYVGFSRKGRRPQEKALMVISSRAHKRGNLFNEIIDKGKASHGGGDGDSHEKIRGAVDVVGRTRKKDESEEVSLKSGHRHQLNKKIGGRADSDQAKGRAPKQSGGKAGSLSRGKASQKLRKGEIDPADSDPQYRRKRTPLANRPGGKGHNKKSKSRCSKKPLHVNFKELGWDDWIIAPLDYEAYHCEGVCDFPLRSHLEPTNHAIIQTLMNSMNPDSTPPSCCVPTKLSPISILYIDSGNNVVYKQYEDMVVESCGCR</sequence>
<dbReference type="PROSITE" id="PS00250">
    <property type="entry name" value="TGF_BETA_1"/>
    <property type="match status" value="1"/>
</dbReference>
<organism evidence="12">
    <name type="scientific">Petromyzon marinus</name>
    <name type="common">Sea lamprey</name>
    <dbReference type="NCBI Taxonomy" id="7757"/>
    <lineage>
        <taxon>Eukaryota</taxon>
        <taxon>Metazoa</taxon>
        <taxon>Chordata</taxon>
        <taxon>Craniata</taxon>
        <taxon>Vertebrata</taxon>
        <taxon>Cyclostomata</taxon>
        <taxon>Hyperoartia</taxon>
        <taxon>Petromyzontiformes</taxon>
        <taxon>Petromyzontidae</taxon>
        <taxon>Petromyzon</taxon>
    </lineage>
</organism>
<dbReference type="FunFam" id="2.10.90.10:FF:000001">
    <property type="entry name" value="Bone morphogenetic protein 4"/>
    <property type="match status" value="1"/>
</dbReference>
<dbReference type="InterPro" id="IPR029034">
    <property type="entry name" value="Cystine-knot_cytokine"/>
</dbReference>
<keyword evidence="3" id="KW-0964">Secreted</keyword>
<feature type="compositionally biased region" description="Low complexity" evidence="9">
    <location>
        <begin position="75"/>
        <end position="90"/>
    </location>
</feature>
<feature type="compositionally biased region" description="Basic residues" evidence="9">
    <location>
        <begin position="336"/>
        <end position="347"/>
    </location>
</feature>
<evidence type="ECO:0000256" key="2">
    <source>
        <dbReference type="ARBA" id="ARBA00006656"/>
    </source>
</evidence>
<evidence type="ECO:0000259" key="11">
    <source>
        <dbReference type="PROSITE" id="PS51362"/>
    </source>
</evidence>
<evidence type="ECO:0000256" key="4">
    <source>
        <dbReference type="ARBA" id="ARBA00022729"/>
    </source>
</evidence>
<dbReference type="InterPro" id="IPR001111">
    <property type="entry name" value="TGF-b_propeptide"/>
</dbReference>
<comment type="similarity">
    <text evidence="2 8">Belongs to the TGF-beta family.</text>
</comment>
<evidence type="ECO:0000256" key="10">
    <source>
        <dbReference type="SAM" id="SignalP"/>
    </source>
</evidence>
<dbReference type="GO" id="GO:0005615">
    <property type="term" value="C:extracellular space"/>
    <property type="evidence" value="ECO:0007669"/>
    <property type="project" value="TreeGrafter"/>
</dbReference>
<dbReference type="EMBL" id="HQ248100">
    <property type="protein sequence ID" value="ADO33110.1"/>
    <property type="molecule type" value="mRNA"/>
</dbReference>
<dbReference type="GO" id="GO:0005125">
    <property type="term" value="F:cytokine activity"/>
    <property type="evidence" value="ECO:0007669"/>
    <property type="project" value="TreeGrafter"/>
</dbReference>
<keyword evidence="4 10" id="KW-0732">Signal</keyword>
<dbReference type="PROSITE" id="PS51362">
    <property type="entry name" value="TGF_BETA_2"/>
    <property type="match status" value="1"/>
</dbReference>
<evidence type="ECO:0000256" key="3">
    <source>
        <dbReference type="ARBA" id="ARBA00022525"/>
    </source>
</evidence>
<proteinExistence type="evidence at transcript level"/>
<dbReference type="InterPro" id="IPR001839">
    <property type="entry name" value="TGF-b_C"/>
</dbReference>
<feature type="region of interest" description="Disordered" evidence="9">
    <location>
        <begin position="296"/>
        <end position="419"/>
    </location>
</feature>
<dbReference type="Pfam" id="PF00688">
    <property type="entry name" value="TGFb_propeptide"/>
    <property type="match status" value="1"/>
</dbReference>
<reference evidence="12" key="1">
    <citation type="journal article" date="2010" name="Proc. Natl. Acad. Sci. U.S.A.">
        <title>Evidence for the prepattern/cooption model of vertebrate jaw evolution.</title>
        <authorList>
            <person name="Cerny R."/>
            <person name="Cattell M."/>
            <person name="Sauka-Spengler T."/>
            <person name="Bronner-Fraser M."/>
            <person name="Yu F."/>
            <person name="Medeiros D.M."/>
        </authorList>
    </citation>
    <scope>NUCLEOTIDE SEQUENCE</scope>
</reference>
<feature type="chain" id="PRO_5003182884" evidence="10">
    <location>
        <begin position="28"/>
        <end position="518"/>
    </location>
</feature>
<dbReference type="PANTHER" id="PTHR11848">
    <property type="entry name" value="TGF-BETA FAMILY"/>
    <property type="match status" value="1"/>
</dbReference>
<feature type="region of interest" description="Disordered" evidence="9">
    <location>
        <begin position="33"/>
        <end position="95"/>
    </location>
</feature>
<keyword evidence="5 8" id="KW-0339">Growth factor</keyword>
<evidence type="ECO:0000256" key="7">
    <source>
        <dbReference type="ARBA" id="ARBA00023180"/>
    </source>
</evidence>
<evidence type="ECO:0000256" key="9">
    <source>
        <dbReference type="SAM" id="MobiDB-lite"/>
    </source>
</evidence>
<dbReference type="CDD" id="cd13766">
    <property type="entry name" value="TGF_beta_GDF5_6_7"/>
    <property type="match status" value="1"/>
</dbReference>
<protein>
    <submittedName>
        <fullName evidence="12">Gdf5/6/7b</fullName>
    </submittedName>
</protein>
<feature type="compositionally biased region" description="Basic and acidic residues" evidence="9">
    <location>
        <begin position="296"/>
        <end position="315"/>
    </location>
</feature>
<dbReference type="PANTHER" id="PTHR11848:SF304">
    <property type="entry name" value="GROWTH_DIFFERENTIATION FACTOR 6-LIKE"/>
    <property type="match status" value="1"/>
</dbReference>
<dbReference type="SUPFAM" id="SSF57501">
    <property type="entry name" value="Cystine-knot cytokines"/>
    <property type="match status" value="1"/>
</dbReference>
<feature type="domain" description="TGF-beta family profile" evidence="11">
    <location>
        <begin position="394"/>
        <end position="518"/>
    </location>
</feature>
<feature type="compositionally biased region" description="Basic residues" evidence="9">
    <location>
        <begin position="61"/>
        <end position="74"/>
    </location>
</feature>
<evidence type="ECO:0000256" key="1">
    <source>
        <dbReference type="ARBA" id="ARBA00004613"/>
    </source>
</evidence>
<keyword evidence="6" id="KW-1015">Disulfide bond</keyword>
<dbReference type="AlphaFoldDB" id="E3VVL5"/>
<dbReference type="SMART" id="SM00204">
    <property type="entry name" value="TGFB"/>
    <property type="match status" value="1"/>
</dbReference>
<accession>E3VVL5</accession>
<dbReference type="Gene3D" id="2.60.120.970">
    <property type="match status" value="1"/>
</dbReference>
<feature type="signal peptide" evidence="10">
    <location>
        <begin position="1"/>
        <end position="27"/>
    </location>
</feature>
<name>E3VVL5_PETMA</name>
<dbReference type="InterPro" id="IPR015615">
    <property type="entry name" value="TGF-beta-rel"/>
</dbReference>
<evidence type="ECO:0000256" key="5">
    <source>
        <dbReference type="ARBA" id="ARBA00023030"/>
    </source>
</evidence>
<evidence type="ECO:0000256" key="6">
    <source>
        <dbReference type="ARBA" id="ARBA00023157"/>
    </source>
</evidence>
<dbReference type="Gene3D" id="2.10.90.10">
    <property type="entry name" value="Cystine-knot cytokines"/>
    <property type="match status" value="1"/>
</dbReference>
<comment type="subcellular location">
    <subcellularLocation>
        <location evidence="1">Secreted</location>
    </subcellularLocation>
</comment>
<feature type="compositionally biased region" description="Basic residues" evidence="9">
    <location>
        <begin position="406"/>
        <end position="419"/>
    </location>
</feature>
<evidence type="ECO:0000313" key="12">
    <source>
        <dbReference type="EMBL" id="ADO33110.1"/>
    </source>
</evidence>